<feature type="compositionally biased region" description="Low complexity" evidence="1">
    <location>
        <begin position="146"/>
        <end position="160"/>
    </location>
</feature>
<gene>
    <name evidence="2" type="ORF">M9Y10_041290</name>
</gene>
<accession>A0ABR2K3Z1</accession>
<proteinExistence type="predicted"/>
<evidence type="ECO:0000313" key="2">
    <source>
        <dbReference type="EMBL" id="KAK8885836.1"/>
    </source>
</evidence>
<protein>
    <submittedName>
        <fullName evidence="2">Uncharacterized protein</fullName>
    </submittedName>
</protein>
<name>A0ABR2K3Z1_9EUKA</name>
<organism evidence="2 3">
    <name type="scientific">Tritrichomonas musculus</name>
    <dbReference type="NCBI Taxonomy" id="1915356"/>
    <lineage>
        <taxon>Eukaryota</taxon>
        <taxon>Metamonada</taxon>
        <taxon>Parabasalia</taxon>
        <taxon>Tritrichomonadida</taxon>
        <taxon>Tritrichomonadidae</taxon>
        <taxon>Tritrichomonas</taxon>
    </lineage>
</organism>
<feature type="region of interest" description="Disordered" evidence="1">
    <location>
        <begin position="139"/>
        <end position="165"/>
    </location>
</feature>
<comment type="caution">
    <text evidence="2">The sequence shown here is derived from an EMBL/GenBank/DDBJ whole genome shotgun (WGS) entry which is preliminary data.</text>
</comment>
<evidence type="ECO:0000256" key="1">
    <source>
        <dbReference type="SAM" id="MobiDB-lite"/>
    </source>
</evidence>
<keyword evidence="3" id="KW-1185">Reference proteome</keyword>
<sequence>MSFKAYVQIAFPPSPTKLENYWLQIDEFWLSLSKKFDKPPIYLFPIQIDSLQSAGQETQKQNSLSLETSDLSGSHKIYIVSTNRVEIIQIYLALQNAQKNYNIQMSEYEQNVPSSIDIECEITSGFINRTRQKQILRINSQSISIPTDTDSNNSPSDPNSAMQQSAVSSSFKIRDVVSITTKQNDVNCSHRVSITFREGGASGDRSQQSNDVSKEFTIPDVAQLKKFVSYILFSVACSLHDPGQ</sequence>
<dbReference type="EMBL" id="JAPFFF010000007">
    <property type="protein sequence ID" value="KAK8885836.1"/>
    <property type="molecule type" value="Genomic_DNA"/>
</dbReference>
<evidence type="ECO:0000313" key="3">
    <source>
        <dbReference type="Proteomes" id="UP001470230"/>
    </source>
</evidence>
<reference evidence="2 3" key="1">
    <citation type="submission" date="2024-04" db="EMBL/GenBank/DDBJ databases">
        <title>Tritrichomonas musculus Genome.</title>
        <authorList>
            <person name="Alves-Ferreira E."/>
            <person name="Grigg M."/>
            <person name="Lorenzi H."/>
            <person name="Galac M."/>
        </authorList>
    </citation>
    <scope>NUCLEOTIDE SEQUENCE [LARGE SCALE GENOMIC DNA]</scope>
    <source>
        <strain evidence="2 3">EAF2021</strain>
    </source>
</reference>
<dbReference type="Proteomes" id="UP001470230">
    <property type="component" value="Unassembled WGS sequence"/>
</dbReference>